<dbReference type="PANTHER" id="PTHR46181:SF3">
    <property type="entry name" value="MITOCHONDRIAL GLYCINE TRANSPORTER"/>
    <property type="match status" value="1"/>
</dbReference>
<evidence type="ECO:0000256" key="2">
    <source>
        <dbReference type="ARBA" id="ARBA00022448"/>
    </source>
</evidence>
<gene>
    <name evidence="13" type="ORF">EV356DRAFT_515004</name>
</gene>
<evidence type="ECO:0000313" key="13">
    <source>
        <dbReference type="EMBL" id="KAF2234619.1"/>
    </source>
</evidence>
<dbReference type="HAMAP" id="MF_03064">
    <property type="entry name" value="SLC25A38"/>
    <property type="match status" value="1"/>
</dbReference>
<dbReference type="Gene3D" id="1.50.40.10">
    <property type="entry name" value="Mitochondrial carrier domain"/>
    <property type="match status" value="2"/>
</dbReference>
<keyword evidence="7 10" id="KW-0496">Mitochondrion</keyword>
<evidence type="ECO:0000313" key="14">
    <source>
        <dbReference type="Proteomes" id="UP000800092"/>
    </source>
</evidence>
<comment type="function">
    <text evidence="10">Mitochondrial glycine transporter that imports glycine into the mitochondrial matrix. Plays an important role in providing glycine for the first enzymatic step in heme biosynthesis, the condensation of glycine with succinyl-CoA to produce 5-aminolevulinate (ALA) in the miochondrial matrix.</text>
</comment>
<dbReference type="InterPro" id="IPR018108">
    <property type="entry name" value="MCP_transmembrane"/>
</dbReference>
<evidence type="ECO:0000256" key="9">
    <source>
        <dbReference type="ARBA" id="ARBA00034060"/>
    </source>
</evidence>
<dbReference type="GO" id="GO:0015187">
    <property type="term" value="F:glycine transmembrane transporter activity"/>
    <property type="evidence" value="ECO:0007669"/>
    <property type="project" value="UniProtKB-UniRule"/>
</dbReference>
<comment type="similarity">
    <text evidence="10">Belongs to the mitochondrial carrier (TC 2.A.29) family. SLC25A38 subfamily.</text>
</comment>
<feature type="compositionally biased region" description="Basic and acidic residues" evidence="12">
    <location>
        <begin position="113"/>
        <end position="130"/>
    </location>
</feature>
<evidence type="ECO:0000256" key="7">
    <source>
        <dbReference type="ARBA" id="ARBA00023128"/>
    </source>
</evidence>
<feature type="region of interest" description="Disordered" evidence="12">
    <location>
        <begin position="98"/>
        <end position="136"/>
    </location>
</feature>
<keyword evidence="2 10" id="KW-0813">Transport</keyword>
<feature type="repeat" description="Solcar" evidence="11">
    <location>
        <begin position="143"/>
        <end position="223"/>
    </location>
</feature>
<dbReference type="AlphaFoldDB" id="A0A6A6H9T2"/>
<evidence type="ECO:0000256" key="3">
    <source>
        <dbReference type="ARBA" id="ARBA00022692"/>
    </source>
</evidence>
<comment type="catalytic activity">
    <reaction evidence="9 10">
        <text>glycine(in) = glycine(out)</text>
        <dbReference type="Rhea" id="RHEA:70715"/>
        <dbReference type="ChEBI" id="CHEBI:57305"/>
    </reaction>
</comment>
<evidence type="ECO:0000256" key="12">
    <source>
        <dbReference type="SAM" id="MobiDB-lite"/>
    </source>
</evidence>
<name>A0A6A6H9T2_VIRVR</name>
<evidence type="ECO:0000256" key="4">
    <source>
        <dbReference type="ARBA" id="ARBA00022737"/>
    </source>
</evidence>
<evidence type="ECO:0000256" key="1">
    <source>
        <dbReference type="ARBA" id="ARBA00004141"/>
    </source>
</evidence>
<keyword evidence="4 10" id="KW-0677">Repeat</keyword>
<sequence length="353" mass="37360">MSHGVPQRKSSSSFHFAAGLLSGTFTAALLQPADLLKTRVQQSHSTSLTSSLRAIAAGPSPLRQLWRGTVPSILRTGLGSALYFSGLNALRRGVSSASGSEAVTNGNGKVGAGRREGAGRDGEEGEREGLRSSSVLPRLSSGGNMLTGALARAAAGLVMMPITVIKVRYESSYYAYSGLAGAGRDILRTEGVGGLFKGWGATAIRDAPYAGLYVVFYEEGKRRLASLSAFGGLHEDGGDAEGWSGRRREGMTAKASASINFVSGILAAALATAITNPFDAIKTRLQLMPAKYGNMLSAARTMLREEGTRSFMDGLGLRIGRKAVSSALAWTVYEEAIRRAEMKFIERKEEEVL</sequence>
<keyword evidence="14" id="KW-1185">Reference proteome</keyword>
<evidence type="ECO:0000256" key="5">
    <source>
        <dbReference type="ARBA" id="ARBA00022792"/>
    </source>
</evidence>
<dbReference type="InterPro" id="IPR030847">
    <property type="entry name" value="Hem25/SLC25A38"/>
</dbReference>
<accession>A0A6A6H9T2</accession>
<dbReference type="GO" id="GO:0005743">
    <property type="term" value="C:mitochondrial inner membrane"/>
    <property type="evidence" value="ECO:0007669"/>
    <property type="project" value="UniProtKB-SubCell"/>
</dbReference>
<dbReference type="PROSITE" id="PS50920">
    <property type="entry name" value="SOLCAR"/>
    <property type="match status" value="3"/>
</dbReference>
<proteinExistence type="inferred from homology"/>
<evidence type="ECO:0000256" key="6">
    <source>
        <dbReference type="ARBA" id="ARBA00022989"/>
    </source>
</evidence>
<evidence type="ECO:0000256" key="8">
    <source>
        <dbReference type="ARBA" id="ARBA00023136"/>
    </source>
</evidence>
<keyword evidence="5 10" id="KW-0999">Mitochondrion inner membrane</keyword>
<organism evidence="13 14">
    <name type="scientific">Viridothelium virens</name>
    <name type="common">Speckled blister lichen</name>
    <name type="synonym">Trypethelium virens</name>
    <dbReference type="NCBI Taxonomy" id="1048519"/>
    <lineage>
        <taxon>Eukaryota</taxon>
        <taxon>Fungi</taxon>
        <taxon>Dikarya</taxon>
        <taxon>Ascomycota</taxon>
        <taxon>Pezizomycotina</taxon>
        <taxon>Dothideomycetes</taxon>
        <taxon>Dothideomycetes incertae sedis</taxon>
        <taxon>Trypetheliales</taxon>
        <taxon>Trypetheliaceae</taxon>
        <taxon>Viridothelium</taxon>
    </lineage>
</organism>
<comment type="subcellular location">
    <subcellularLocation>
        <location evidence="1">Membrane</location>
        <topology evidence="1">Multi-pass membrane protein</topology>
    </subcellularLocation>
    <subcellularLocation>
        <location evidence="10">Mitochondrion inner membrane</location>
        <topology evidence="10">Multi-pass membrane protein</topology>
    </subcellularLocation>
</comment>
<dbReference type="Pfam" id="PF00153">
    <property type="entry name" value="Mito_carr"/>
    <property type="match status" value="3"/>
</dbReference>
<protein>
    <recommendedName>
        <fullName evidence="10">Mitochondrial glycine transporter</fullName>
    </recommendedName>
    <alternativeName>
        <fullName evidence="10">Solute carrier family 25 member 38 homolog</fullName>
    </alternativeName>
</protein>
<keyword evidence="6 10" id="KW-1133">Transmembrane helix</keyword>
<feature type="compositionally biased region" description="Polar residues" evidence="12">
    <location>
        <begin position="98"/>
        <end position="107"/>
    </location>
</feature>
<dbReference type="Proteomes" id="UP000800092">
    <property type="component" value="Unassembled WGS sequence"/>
</dbReference>
<dbReference type="GO" id="GO:1904983">
    <property type="term" value="P:glycine import into mitochondrion"/>
    <property type="evidence" value="ECO:0007669"/>
    <property type="project" value="UniProtKB-UniRule"/>
</dbReference>
<dbReference type="OrthoDB" id="1924968at2759"/>
<dbReference type="PANTHER" id="PTHR46181">
    <property type="entry name" value="MITOCHONDRIAL GLYCINE TRANSPORTER"/>
    <property type="match status" value="1"/>
</dbReference>
<keyword evidence="3 10" id="KW-0812">Transmembrane</keyword>
<reference evidence="13" key="1">
    <citation type="journal article" date="2020" name="Stud. Mycol.">
        <title>101 Dothideomycetes genomes: a test case for predicting lifestyles and emergence of pathogens.</title>
        <authorList>
            <person name="Haridas S."/>
            <person name="Albert R."/>
            <person name="Binder M."/>
            <person name="Bloem J."/>
            <person name="Labutti K."/>
            <person name="Salamov A."/>
            <person name="Andreopoulos B."/>
            <person name="Baker S."/>
            <person name="Barry K."/>
            <person name="Bills G."/>
            <person name="Bluhm B."/>
            <person name="Cannon C."/>
            <person name="Castanera R."/>
            <person name="Culley D."/>
            <person name="Daum C."/>
            <person name="Ezra D."/>
            <person name="Gonzalez J."/>
            <person name="Henrissat B."/>
            <person name="Kuo A."/>
            <person name="Liang C."/>
            <person name="Lipzen A."/>
            <person name="Lutzoni F."/>
            <person name="Magnuson J."/>
            <person name="Mondo S."/>
            <person name="Nolan M."/>
            <person name="Ohm R."/>
            <person name="Pangilinan J."/>
            <person name="Park H.-J."/>
            <person name="Ramirez L."/>
            <person name="Alfaro M."/>
            <person name="Sun H."/>
            <person name="Tritt A."/>
            <person name="Yoshinaga Y."/>
            <person name="Zwiers L.-H."/>
            <person name="Turgeon B."/>
            <person name="Goodwin S."/>
            <person name="Spatafora J."/>
            <person name="Crous P."/>
            <person name="Grigoriev I."/>
        </authorList>
    </citation>
    <scope>NUCLEOTIDE SEQUENCE</scope>
    <source>
        <strain evidence="13">Tuck. ex Michener</strain>
    </source>
</reference>
<dbReference type="EMBL" id="ML991797">
    <property type="protein sequence ID" value="KAF2234619.1"/>
    <property type="molecule type" value="Genomic_DNA"/>
</dbReference>
<evidence type="ECO:0000256" key="11">
    <source>
        <dbReference type="PROSITE-ProRule" id="PRU00282"/>
    </source>
</evidence>
<keyword evidence="8 10" id="KW-0472">Membrane</keyword>
<evidence type="ECO:0000256" key="10">
    <source>
        <dbReference type="HAMAP-Rule" id="MF_03064"/>
    </source>
</evidence>
<feature type="repeat" description="Solcar" evidence="11">
    <location>
        <begin position="10"/>
        <end position="93"/>
    </location>
</feature>
<dbReference type="SUPFAM" id="SSF103506">
    <property type="entry name" value="Mitochondrial carrier"/>
    <property type="match status" value="1"/>
</dbReference>
<dbReference type="InterPro" id="IPR023395">
    <property type="entry name" value="MCP_dom_sf"/>
</dbReference>
<feature type="repeat" description="Solcar" evidence="11">
    <location>
        <begin position="255"/>
        <end position="339"/>
    </location>
</feature>